<evidence type="ECO:0000256" key="5">
    <source>
        <dbReference type="ARBA" id="ARBA00022723"/>
    </source>
</evidence>
<dbReference type="GO" id="GO:0004817">
    <property type="term" value="F:cysteine-tRNA ligase activity"/>
    <property type="evidence" value="ECO:0007669"/>
    <property type="project" value="UniProtKB-EC"/>
</dbReference>
<name>A0A6J6E5U1_9ZZZZ</name>
<dbReference type="Pfam" id="PF01406">
    <property type="entry name" value="tRNA-synt_1e"/>
    <property type="match status" value="1"/>
</dbReference>
<dbReference type="PANTHER" id="PTHR10890:SF3">
    <property type="entry name" value="CYSTEINE--TRNA LIGASE, CYTOPLASMIC"/>
    <property type="match status" value="1"/>
</dbReference>
<evidence type="ECO:0000256" key="10">
    <source>
        <dbReference type="ARBA" id="ARBA00023146"/>
    </source>
</evidence>
<keyword evidence="10" id="KW-0030">Aminoacyl-tRNA synthetase</keyword>
<dbReference type="InterPro" id="IPR032678">
    <property type="entry name" value="tRNA-synt_1_cat_dom"/>
</dbReference>
<evidence type="ECO:0000256" key="6">
    <source>
        <dbReference type="ARBA" id="ARBA00022741"/>
    </source>
</evidence>
<evidence type="ECO:0000256" key="9">
    <source>
        <dbReference type="ARBA" id="ARBA00022917"/>
    </source>
</evidence>
<dbReference type="GO" id="GO:0005524">
    <property type="term" value="F:ATP binding"/>
    <property type="evidence" value="ECO:0007669"/>
    <property type="project" value="UniProtKB-KW"/>
</dbReference>
<evidence type="ECO:0000256" key="7">
    <source>
        <dbReference type="ARBA" id="ARBA00022833"/>
    </source>
</evidence>
<evidence type="ECO:0000256" key="1">
    <source>
        <dbReference type="ARBA" id="ARBA00001947"/>
    </source>
</evidence>
<dbReference type="InterPro" id="IPR056411">
    <property type="entry name" value="CysS_C"/>
</dbReference>
<keyword evidence="4" id="KW-0436">Ligase</keyword>
<dbReference type="PANTHER" id="PTHR10890">
    <property type="entry name" value="CYSTEINYL-TRNA SYNTHETASE"/>
    <property type="match status" value="1"/>
</dbReference>
<dbReference type="Gene3D" id="3.40.50.620">
    <property type="entry name" value="HUPs"/>
    <property type="match status" value="1"/>
</dbReference>
<gene>
    <name evidence="14" type="ORF">UFOPK1726_00336</name>
</gene>
<proteinExistence type="inferred from homology"/>
<dbReference type="InterPro" id="IPR015803">
    <property type="entry name" value="Cys-tRNA-ligase"/>
</dbReference>
<keyword evidence="7" id="KW-0862">Zinc</keyword>
<dbReference type="Pfam" id="PF23493">
    <property type="entry name" value="CysS_C"/>
    <property type="match status" value="1"/>
</dbReference>
<dbReference type="EC" id="6.1.1.16" evidence="2"/>
<evidence type="ECO:0000259" key="12">
    <source>
        <dbReference type="Pfam" id="PF01406"/>
    </source>
</evidence>
<dbReference type="PRINTS" id="PR00983">
    <property type="entry name" value="TRNASYNTHCYS"/>
</dbReference>
<evidence type="ECO:0000313" key="14">
    <source>
        <dbReference type="EMBL" id="CAB4571940.1"/>
    </source>
</evidence>
<dbReference type="AlphaFoldDB" id="A0A6J6E5U1"/>
<sequence>MLRIYDTKSRGLAAISAKSPVKIYACGPTVYRDVHLGNLRSFLLPDLIRTALASASIECVVVQNITDVGHMVDDTGLEAVDPGQDKMLQQAAIENVTALDIARKYEAQYFADLTALNVHLPDQTPHASETIDQMVEVIAKLIELGFAYQGDDGSVFFSAEKFSSYGAISGNTLDQLKPGHRFDGEVNAAKRFHGDWALWKVSDERRTQLTWETPWGVGFPGWHIECTAMSLNAFGNHFDIHTGGIDLRFPHHENERAQSNSLTGTEVVGSWVHAEHLLFEGRKMSKSTNNVVLLRDVMAANISPAAVRLVFLENHFRQQLNLTWDTLVAAEQTIRRWSDQIELAKDVDSELKVEMSSHLLNNLNTADAVLALRAKEKSLAKSPSARANAIATAADLLKLDLTTAPLELSDEIKNLVTQRSDARAEKNWALSDQLRDELTKLGYEVSDANSGTQLRRAILPPT</sequence>
<keyword evidence="9" id="KW-0648">Protein biosynthesis</keyword>
<evidence type="ECO:0000259" key="13">
    <source>
        <dbReference type="Pfam" id="PF23493"/>
    </source>
</evidence>
<dbReference type="SUPFAM" id="SSF47323">
    <property type="entry name" value="Anticodon-binding domain of a subclass of class I aminoacyl-tRNA synthetases"/>
    <property type="match status" value="1"/>
</dbReference>
<evidence type="ECO:0000256" key="2">
    <source>
        <dbReference type="ARBA" id="ARBA00012832"/>
    </source>
</evidence>
<dbReference type="EMBL" id="CAEZTT010000024">
    <property type="protein sequence ID" value="CAB4571940.1"/>
    <property type="molecule type" value="Genomic_DNA"/>
</dbReference>
<comment type="cofactor">
    <cofactor evidence="1">
        <name>Zn(2+)</name>
        <dbReference type="ChEBI" id="CHEBI:29105"/>
    </cofactor>
</comment>
<evidence type="ECO:0000256" key="8">
    <source>
        <dbReference type="ARBA" id="ARBA00022840"/>
    </source>
</evidence>
<evidence type="ECO:0000256" key="3">
    <source>
        <dbReference type="ARBA" id="ARBA00014738"/>
    </source>
</evidence>
<dbReference type="GO" id="GO:0006423">
    <property type="term" value="P:cysteinyl-tRNA aminoacylation"/>
    <property type="evidence" value="ECO:0007669"/>
    <property type="project" value="InterPro"/>
</dbReference>
<dbReference type="InterPro" id="IPR014729">
    <property type="entry name" value="Rossmann-like_a/b/a_fold"/>
</dbReference>
<accession>A0A6J6E5U1</accession>
<dbReference type="GO" id="GO:0046872">
    <property type="term" value="F:metal ion binding"/>
    <property type="evidence" value="ECO:0007669"/>
    <property type="project" value="UniProtKB-KW"/>
</dbReference>
<evidence type="ECO:0000256" key="11">
    <source>
        <dbReference type="ARBA" id="ARBA00031499"/>
    </source>
</evidence>
<reference evidence="14" key="1">
    <citation type="submission" date="2020-05" db="EMBL/GenBank/DDBJ databases">
        <authorList>
            <person name="Chiriac C."/>
            <person name="Salcher M."/>
            <person name="Ghai R."/>
            <person name="Kavagutti S V."/>
        </authorList>
    </citation>
    <scope>NUCLEOTIDE SEQUENCE</scope>
</reference>
<dbReference type="InterPro" id="IPR009080">
    <property type="entry name" value="tRNAsynth_Ia_anticodon-bd"/>
</dbReference>
<dbReference type="NCBIfam" id="TIGR00435">
    <property type="entry name" value="cysS"/>
    <property type="match status" value="1"/>
</dbReference>
<keyword evidence="5" id="KW-0479">Metal-binding</keyword>
<organism evidence="14">
    <name type="scientific">freshwater metagenome</name>
    <dbReference type="NCBI Taxonomy" id="449393"/>
    <lineage>
        <taxon>unclassified sequences</taxon>
        <taxon>metagenomes</taxon>
        <taxon>ecological metagenomes</taxon>
    </lineage>
</organism>
<dbReference type="HAMAP" id="MF_00041">
    <property type="entry name" value="Cys_tRNA_synth"/>
    <property type="match status" value="1"/>
</dbReference>
<evidence type="ECO:0000256" key="4">
    <source>
        <dbReference type="ARBA" id="ARBA00022598"/>
    </source>
</evidence>
<dbReference type="InterPro" id="IPR024909">
    <property type="entry name" value="Cys-tRNA/MSH_ligase"/>
</dbReference>
<protein>
    <recommendedName>
        <fullName evidence="3">Cysteine--tRNA ligase</fullName>
        <ecNumber evidence="2">6.1.1.16</ecNumber>
    </recommendedName>
    <alternativeName>
        <fullName evidence="11">Cysteinyl-tRNA synthetase</fullName>
    </alternativeName>
</protein>
<feature type="domain" description="tRNA synthetases class I catalytic" evidence="12">
    <location>
        <begin position="18"/>
        <end position="330"/>
    </location>
</feature>
<feature type="domain" description="Cysteinyl-tRNA ligase anticodon binding" evidence="13">
    <location>
        <begin position="407"/>
        <end position="455"/>
    </location>
</feature>
<keyword evidence="6" id="KW-0547">Nucleotide-binding</keyword>
<dbReference type="SUPFAM" id="SSF52374">
    <property type="entry name" value="Nucleotidylyl transferase"/>
    <property type="match status" value="1"/>
</dbReference>
<dbReference type="GO" id="GO:0005829">
    <property type="term" value="C:cytosol"/>
    <property type="evidence" value="ECO:0007669"/>
    <property type="project" value="TreeGrafter"/>
</dbReference>
<keyword evidence="8" id="KW-0067">ATP-binding</keyword>